<keyword evidence="3 5" id="KW-1133">Transmembrane helix</keyword>
<dbReference type="GO" id="GO:0016020">
    <property type="term" value="C:membrane"/>
    <property type="evidence" value="ECO:0007669"/>
    <property type="project" value="UniProtKB-SubCell"/>
</dbReference>
<feature type="transmembrane region" description="Helical" evidence="5">
    <location>
        <begin position="185"/>
        <end position="202"/>
    </location>
</feature>
<evidence type="ECO:0000256" key="5">
    <source>
        <dbReference type="SAM" id="Phobius"/>
    </source>
</evidence>
<dbReference type="Proteomes" id="UP000290092">
    <property type="component" value="Unassembled WGS sequence"/>
</dbReference>
<dbReference type="AlphaFoldDB" id="A0AAX2AHV7"/>
<keyword evidence="7" id="KW-1185">Reference proteome</keyword>
<evidence type="ECO:0000313" key="6">
    <source>
        <dbReference type="EMBL" id="RXK15735.1"/>
    </source>
</evidence>
<organism evidence="6 7">
    <name type="scientific">Malaciobacter mytili LMG 24559</name>
    <dbReference type="NCBI Taxonomy" id="1032238"/>
    <lineage>
        <taxon>Bacteria</taxon>
        <taxon>Pseudomonadati</taxon>
        <taxon>Campylobacterota</taxon>
        <taxon>Epsilonproteobacteria</taxon>
        <taxon>Campylobacterales</taxon>
        <taxon>Arcobacteraceae</taxon>
        <taxon>Malaciobacter</taxon>
    </lineage>
</organism>
<gene>
    <name evidence="6" type="ORF">CP985_07405</name>
</gene>
<keyword evidence="4 5" id="KW-0472">Membrane</keyword>
<sequence>MISSIIFYSLLSGITVFLGGLFSLFFEKNFKKGFLKDEIVHFFIAFGTGIMLSAISFVLVPQGLEKTSVLLAITLFLFGGIIFYLIDGYIQSKAGNIAQIMAMLLDFIPESIALGALFAYDYKIGIILALFIGLQNFPEAFNSYLELRKSRFSIKKTLLILFLLSFVGVIFSLLGYYLLSSNQNITSALMLFASGGILYLIFQDIAPSLRYKNNRLIAIGVNIGFIVGIFSKTFSI</sequence>
<name>A0AAX2AHV7_9BACT</name>
<evidence type="ECO:0000256" key="3">
    <source>
        <dbReference type="ARBA" id="ARBA00022989"/>
    </source>
</evidence>
<protein>
    <submittedName>
        <fullName evidence="6">Divalent cation transporter</fullName>
    </submittedName>
</protein>
<feature type="transmembrane region" description="Helical" evidence="5">
    <location>
        <begin position="39"/>
        <end position="61"/>
    </location>
</feature>
<feature type="transmembrane region" description="Helical" evidence="5">
    <location>
        <begin position="6"/>
        <end position="27"/>
    </location>
</feature>
<evidence type="ECO:0000313" key="7">
    <source>
        <dbReference type="Proteomes" id="UP000290092"/>
    </source>
</evidence>
<dbReference type="Pfam" id="PF02535">
    <property type="entry name" value="Zip"/>
    <property type="match status" value="1"/>
</dbReference>
<proteinExistence type="predicted"/>
<feature type="transmembrane region" description="Helical" evidence="5">
    <location>
        <begin position="214"/>
        <end position="234"/>
    </location>
</feature>
<accession>A0AAX2AHV7</accession>
<dbReference type="InterPro" id="IPR003689">
    <property type="entry name" value="ZIP"/>
</dbReference>
<dbReference type="GO" id="GO:0046873">
    <property type="term" value="F:metal ion transmembrane transporter activity"/>
    <property type="evidence" value="ECO:0007669"/>
    <property type="project" value="InterPro"/>
</dbReference>
<dbReference type="EMBL" id="NXID01000023">
    <property type="protein sequence ID" value="RXK15735.1"/>
    <property type="molecule type" value="Genomic_DNA"/>
</dbReference>
<comment type="subcellular location">
    <subcellularLocation>
        <location evidence="1">Membrane</location>
        <topology evidence="1">Multi-pass membrane protein</topology>
    </subcellularLocation>
</comment>
<keyword evidence="2 5" id="KW-0812">Transmembrane</keyword>
<reference evidence="6 7" key="1">
    <citation type="submission" date="2017-09" db="EMBL/GenBank/DDBJ databases">
        <title>Genomics of the genus Arcobacter.</title>
        <authorList>
            <person name="Perez-Cataluna A."/>
            <person name="Figueras M.J."/>
            <person name="Salas-Masso N."/>
        </authorList>
    </citation>
    <scope>NUCLEOTIDE SEQUENCE [LARGE SCALE GENOMIC DNA]</scope>
    <source>
        <strain evidence="6 7">CECT 7386</strain>
    </source>
</reference>
<evidence type="ECO:0000256" key="4">
    <source>
        <dbReference type="ARBA" id="ARBA00023136"/>
    </source>
</evidence>
<feature type="transmembrane region" description="Helical" evidence="5">
    <location>
        <begin position="157"/>
        <end position="179"/>
    </location>
</feature>
<evidence type="ECO:0000256" key="1">
    <source>
        <dbReference type="ARBA" id="ARBA00004141"/>
    </source>
</evidence>
<comment type="caution">
    <text evidence="6">The sequence shown here is derived from an EMBL/GenBank/DDBJ whole genome shotgun (WGS) entry which is preliminary data.</text>
</comment>
<evidence type="ECO:0000256" key="2">
    <source>
        <dbReference type="ARBA" id="ARBA00022692"/>
    </source>
</evidence>
<feature type="transmembrane region" description="Helical" evidence="5">
    <location>
        <begin position="67"/>
        <end position="86"/>
    </location>
</feature>